<dbReference type="AlphaFoldDB" id="A0A1I7V684"/>
<accession>A0A1I7V684</accession>
<name>A0A1I7V684_LOALO</name>
<dbReference type="InterPro" id="IPR048325">
    <property type="entry name" value="ZSWIM3_N"/>
</dbReference>
<evidence type="ECO:0000313" key="4">
    <source>
        <dbReference type="WBParaSite" id="EN70_10328"/>
    </source>
</evidence>
<proteinExistence type="predicted"/>
<evidence type="ECO:0000256" key="1">
    <source>
        <dbReference type="SAM" id="MobiDB-lite"/>
    </source>
</evidence>
<dbReference type="STRING" id="7209.A0A1I7V684"/>
<organism evidence="3 4">
    <name type="scientific">Loa loa</name>
    <name type="common">Eye worm</name>
    <name type="synonym">Filaria loa</name>
    <dbReference type="NCBI Taxonomy" id="7209"/>
    <lineage>
        <taxon>Eukaryota</taxon>
        <taxon>Metazoa</taxon>
        <taxon>Ecdysozoa</taxon>
        <taxon>Nematoda</taxon>
        <taxon>Chromadorea</taxon>
        <taxon>Rhabditida</taxon>
        <taxon>Spirurina</taxon>
        <taxon>Spiruromorpha</taxon>
        <taxon>Filarioidea</taxon>
        <taxon>Onchocercidae</taxon>
        <taxon>Loa</taxon>
    </lineage>
</organism>
<dbReference type="InterPro" id="IPR052579">
    <property type="entry name" value="Zinc_finger_SWIM"/>
</dbReference>
<feature type="domain" description="ZSWIM3 N-terminal" evidence="2">
    <location>
        <begin position="256"/>
        <end position="358"/>
    </location>
</feature>
<feature type="region of interest" description="Disordered" evidence="1">
    <location>
        <begin position="418"/>
        <end position="439"/>
    </location>
</feature>
<dbReference type="Pfam" id="PF21599">
    <property type="entry name" value="ZSWIM3_N"/>
    <property type="match status" value="1"/>
</dbReference>
<reference evidence="3" key="1">
    <citation type="submission" date="2012-04" db="EMBL/GenBank/DDBJ databases">
        <title>The Genome Sequence of Loa loa.</title>
        <authorList>
            <consortium name="The Broad Institute Genome Sequencing Platform"/>
            <consortium name="Broad Institute Genome Sequencing Center for Infectious Disease"/>
            <person name="Nutman T.B."/>
            <person name="Fink D.L."/>
            <person name="Russ C."/>
            <person name="Young S."/>
            <person name="Zeng Q."/>
            <person name="Gargeya S."/>
            <person name="Alvarado L."/>
            <person name="Berlin A."/>
            <person name="Chapman S.B."/>
            <person name="Chen Z."/>
            <person name="Freedman E."/>
            <person name="Gellesch M."/>
            <person name="Goldberg J."/>
            <person name="Griggs A."/>
            <person name="Gujja S."/>
            <person name="Heilman E.R."/>
            <person name="Heiman D."/>
            <person name="Howarth C."/>
            <person name="Mehta T."/>
            <person name="Neiman D."/>
            <person name="Pearson M."/>
            <person name="Roberts A."/>
            <person name="Saif S."/>
            <person name="Shea T."/>
            <person name="Shenoy N."/>
            <person name="Sisk P."/>
            <person name="Stolte C."/>
            <person name="Sykes S."/>
            <person name="White J."/>
            <person name="Yandava C."/>
            <person name="Haas B."/>
            <person name="Henn M.R."/>
            <person name="Nusbaum C."/>
            <person name="Birren B."/>
        </authorList>
    </citation>
    <scope>NUCLEOTIDE SEQUENCE [LARGE SCALE GENOMIC DNA]</scope>
</reference>
<dbReference type="PANTHER" id="PTHR31569">
    <property type="entry name" value="SWIM-TYPE DOMAIN-CONTAINING PROTEIN"/>
    <property type="match status" value="1"/>
</dbReference>
<evidence type="ECO:0000259" key="2">
    <source>
        <dbReference type="Pfam" id="PF21599"/>
    </source>
</evidence>
<feature type="compositionally biased region" description="Polar residues" evidence="1">
    <location>
        <begin position="138"/>
        <end position="150"/>
    </location>
</feature>
<dbReference type="WBParaSite" id="EN70_10328">
    <property type="protein sequence ID" value="EN70_10328"/>
    <property type="gene ID" value="EN70_10328"/>
</dbReference>
<dbReference type="Proteomes" id="UP000095285">
    <property type="component" value="Unassembled WGS sequence"/>
</dbReference>
<protein>
    <submittedName>
        <fullName evidence="4">FAR1 domain-containing protein</fullName>
    </submittedName>
</protein>
<feature type="compositionally biased region" description="Low complexity" evidence="1">
    <location>
        <begin position="423"/>
        <end position="435"/>
    </location>
</feature>
<evidence type="ECO:0000313" key="3">
    <source>
        <dbReference type="Proteomes" id="UP000095285"/>
    </source>
</evidence>
<sequence length="643" mass="72928">MSSPKRKVEVHEQLPTTTSQCAVEAESIHIENPVIADVKEAADEGNLWMQAESSTAAAELQTAEQMRKEKMKGGCAIEAAAKALMKRTENEMEISGRGNDTRKVNEEFGTVAVGNGLSRNKRKTNFIRRIIQNDIEQSGSKTENTVQLSFDETEEKPVDLSNRNGQDNLLDKQPDKVISGQQHCKERSRKRNGEEVNNSGNGEDLIIYCASSSAKRKRTESKLTNFNQRYGNRTFSTFTPAEQKELWHNSSCIYDGATFSSFEQFEECFEAYKRTGNYPYRVASSEILRDGEGRMIDRFKYKYIVFHCAHYGTPRKRGGGQRPNQSYLPLGCKARFRLNADTTNGCLRISSFHKEHNHDNTEEDYLRVINKRRRNITGETTLGYKYTGETAPDVNEHANTRKVAENNFAPFILSSENHPTLANSSQENSTSVVSSPGNSALHISSQENSAFVPVTRSAEMTEQDDGRQQMSQQNLPSIGSVLKQIFAAQLLDRFQRIEYLIMNAYIINCGRCLPQEVYLPFIFGVYGADYRLSEWSDVQLRDVMIVLLQPPEILLQGKLPTDISINEVKRVRPPRIQRAIAAIREEKLKRCDKIFAPLVQQIFNAISRHDFLVAVREFKKFADDVRNMSVNNTKSCDTKTLQC</sequence>
<dbReference type="PANTHER" id="PTHR31569:SF4">
    <property type="entry name" value="SWIM-TYPE DOMAIN-CONTAINING PROTEIN"/>
    <property type="match status" value="1"/>
</dbReference>
<reference evidence="4" key="2">
    <citation type="submission" date="2016-11" db="UniProtKB">
        <authorList>
            <consortium name="WormBaseParasite"/>
        </authorList>
    </citation>
    <scope>IDENTIFICATION</scope>
</reference>
<feature type="region of interest" description="Disordered" evidence="1">
    <location>
        <begin position="138"/>
        <end position="198"/>
    </location>
</feature>
<keyword evidence="3" id="KW-1185">Reference proteome</keyword>